<dbReference type="PANTHER" id="PTHR42707:SF3">
    <property type="entry name" value="ACYL-COA DEHYDROGENASE AIDB-RELATED"/>
    <property type="match status" value="1"/>
</dbReference>
<gene>
    <name evidence="6" type="ORF">IU459_36910</name>
</gene>
<dbReference type="Pfam" id="PF18158">
    <property type="entry name" value="AidB_N"/>
    <property type="match status" value="1"/>
</dbReference>
<feature type="domain" description="Adaptive response protein AidB N-terminal" evidence="5">
    <location>
        <begin position="20"/>
        <end position="162"/>
    </location>
</feature>
<evidence type="ECO:0000259" key="5">
    <source>
        <dbReference type="Pfam" id="PF18158"/>
    </source>
</evidence>
<proteinExistence type="inferred from homology"/>
<evidence type="ECO:0000259" key="4">
    <source>
        <dbReference type="Pfam" id="PF00441"/>
    </source>
</evidence>
<keyword evidence="3" id="KW-0274">FAD</keyword>
<dbReference type="Gene3D" id="6.10.250.600">
    <property type="match status" value="1"/>
</dbReference>
<sequence length="563" mass="61650">MTETTAAFEEASGPNEFNVAADPVLLECLRRSDAGWAETDVRALGQQAGADHVRRWARQAEEFSPILRTYDRYGRRIDEVVFHPSWHRLMSSGVGAGLGAAPWIQGRPGAHVARAAKAFVWRQVEPGHMWPLEMTYAVVPTLRHEPALAARFEPLLTTPDYDYGLRAPEGKRGLLAAVSMGENKGDLGIRSITTSAFPTDDGTYLLTGRTVFTPAPMSDLFLALAQTPGGLSCFLVPRVLPDNTRNRIHLVRFNDALGNRTNALAEIEYNGAVAWPIGEEGSGATTISELVAMTRFNCILSTASGMRAGLTQAVHHVAYRHSTGKQLSHQPLMTNVLTDLAIETEAAITAVMHLAEATDRAAAGHSQKTAFRRLALVVCNYWICKRGSAHITEILDCLGGNGHLEESGIPKIYREMPMHSIRAGSSNLAAREALRVISKHPESLEAFFTELDHARGADRHLDAAVHFLHHKLRDPQQMQWRAGRILELMALTLQAALLVQHDNPAVADAFISSRLGGDWDGTFGTLSNKPDTQIIIARALAPLLDTEWTGPTLVRPDRIANTY</sequence>
<dbReference type="PANTHER" id="PTHR42707">
    <property type="entry name" value="ACYL-COA DEHYDROGENASE"/>
    <property type="match status" value="1"/>
</dbReference>
<dbReference type="InterPro" id="IPR009100">
    <property type="entry name" value="AcylCoA_DH/oxidase_NM_dom_sf"/>
</dbReference>
<dbReference type="InterPro" id="IPR009075">
    <property type="entry name" value="AcylCo_DH/oxidase_C"/>
</dbReference>
<dbReference type="InterPro" id="IPR036250">
    <property type="entry name" value="AcylCo_DH-like_C"/>
</dbReference>
<reference evidence="6 7" key="1">
    <citation type="submission" date="2020-10" db="EMBL/GenBank/DDBJ databases">
        <title>Identification of Nocardia species via Next-generation sequencing and recognition of intraspecies genetic diversity.</title>
        <authorList>
            <person name="Li P."/>
            <person name="Li P."/>
            <person name="Lu B."/>
        </authorList>
    </citation>
    <scope>NUCLEOTIDE SEQUENCE [LARGE SCALE GENOMIC DNA]</scope>
    <source>
        <strain evidence="6 7">BJ06-0157</strain>
    </source>
</reference>
<dbReference type="Gene3D" id="1.20.140.10">
    <property type="entry name" value="Butyryl-CoA Dehydrogenase, subunit A, domain 3"/>
    <property type="match status" value="1"/>
</dbReference>
<keyword evidence="2" id="KW-0285">Flavoprotein</keyword>
<name>A0ABS0D2H3_9NOCA</name>
<dbReference type="InterPro" id="IPR052904">
    <property type="entry name" value="Acyl-CoA_dehydrogenase-like"/>
</dbReference>
<dbReference type="SUPFAM" id="SSF47203">
    <property type="entry name" value="Acyl-CoA dehydrogenase C-terminal domain-like"/>
    <property type="match status" value="1"/>
</dbReference>
<dbReference type="Gene3D" id="2.40.110.20">
    <property type="match status" value="1"/>
</dbReference>
<accession>A0ABS0D2H3</accession>
<evidence type="ECO:0000256" key="2">
    <source>
        <dbReference type="ARBA" id="ARBA00022630"/>
    </source>
</evidence>
<keyword evidence="7" id="KW-1185">Reference proteome</keyword>
<evidence type="ECO:0000313" key="6">
    <source>
        <dbReference type="EMBL" id="MBF6303042.1"/>
    </source>
</evidence>
<dbReference type="Proteomes" id="UP000702209">
    <property type="component" value="Unassembled WGS sequence"/>
</dbReference>
<protein>
    <submittedName>
        <fullName evidence="6">DNA alkylation response protein</fullName>
    </submittedName>
</protein>
<comment type="caution">
    <text evidence="6">The sequence shown here is derived from an EMBL/GenBank/DDBJ whole genome shotgun (WGS) entry which is preliminary data.</text>
</comment>
<evidence type="ECO:0000256" key="3">
    <source>
        <dbReference type="ARBA" id="ARBA00022827"/>
    </source>
</evidence>
<dbReference type="EMBL" id="JADLQX010000117">
    <property type="protein sequence ID" value="MBF6303042.1"/>
    <property type="molecule type" value="Genomic_DNA"/>
</dbReference>
<dbReference type="RefSeq" id="WP_195134217.1">
    <property type="nucleotide sequence ID" value="NZ_JADLQX010000117.1"/>
</dbReference>
<dbReference type="InterPro" id="IPR041504">
    <property type="entry name" value="AidB_N"/>
</dbReference>
<dbReference type="Pfam" id="PF00441">
    <property type="entry name" value="Acyl-CoA_dh_1"/>
    <property type="match status" value="1"/>
</dbReference>
<dbReference type="SUPFAM" id="SSF56645">
    <property type="entry name" value="Acyl-CoA dehydrogenase NM domain-like"/>
    <property type="match status" value="1"/>
</dbReference>
<evidence type="ECO:0000256" key="1">
    <source>
        <dbReference type="ARBA" id="ARBA00009347"/>
    </source>
</evidence>
<organism evidence="6 7">
    <name type="scientific">Nocardia amamiensis</name>
    <dbReference type="NCBI Taxonomy" id="404578"/>
    <lineage>
        <taxon>Bacteria</taxon>
        <taxon>Bacillati</taxon>
        <taxon>Actinomycetota</taxon>
        <taxon>Actinomycetes</taxon>
        <taxon>Mycobacteriales</taxon>
        <taxon>Nocardiaceae</taxon>
        <taxon>Nocardia</taxon>
    </lineage>
</organism>
<evidence type="ECO:0000313" key="7">
    <source>
        <dbReference type="Proteomes" id="UP000702209"/>
    </source>
</evidence>
<feature type="domain" description="Acyl-CoA dehydrogenase/oxidase C-terminal" evidence="4">
    <location>
        <begin position="281"/>
        <end position="430"/>
    </location>
</feature>
<comment type="similarity">
    <text evidence="1">Belongs to the acyl-CoA dehydrogenase family.</text>
</comment>